<evidence type="ECO:0000256" key="3">
    <source>
        <dbReference type="ARBA" id="ARBA00010199"/>
    </source>
</evidence>
<dbReference type="GO" id="GO:0006811">
    <property type="term" value="P:monoatomic ion transport"/>
    <property type="evidence" value="ECO:0007669"/>
    <property type="project" value="UniProtKB-KW"/>
</dbReference>
<dbReference type="GO" id="GO:0042910">
    <property type="term" value="F:xenobiotic transmembrane transporter activity"/>
    <property type="evidence" value="ECO:0007669"/>
    <property type="project" value="InterPro"/>
</dbReference>
<proteinExistence type="inferred from homology"/>
<reference evidence="14" key="2">
    <citation type="submission" date="2013-09" db="EMBL/GenBank/DDBJ databases">
        <title>Draft genome sequence of Anaerotruncus colihominis(DSM 17241).</title>
        <authorList>
            <person name="Sudarsanam P."/>
            <person name="Ley R."/>
            <person name="Guruge J."/>
            <person name="Turnbaugh P.J."/>
            <person name="Mahowald M."/>
            <person name="Liep D."/>
            <person name="Gordon J."/>
        </authorList>
    </citation>
    <scope>NUCLEOTIDE SEQUENCE</scope>
    <source>
        <strain evidence="14">DSM 17241</strain>
    </source>
</reference>
<evidence type="ECO:0000256" key="6">
    <source>
        <dbReference type="ARBA" id="ARBA00022449"/>
    </source>
</evidence>
<feature type="transmembrane region" description="Helical" evidence="13">
    <location>
        <begin position="184"/>
        <end position="205"/>
    </location>
</feature>
<dbReference type="PANTHER" id="PTHR43298:SF2">
    <property type="entry name" value="FMN_FAD EXPORTER YEEO-RELATED"/>
    <property type="match status" value="1"/>
</dbReference>
<dbReference type="CDD" id="cd13137">
    <property type="entry name" value="MATE_NorM_like"/>
    <property type="match status" value="1"/>
</dbReference>
<dbReference type="InterPro" id="IPR048279">
    <property type="entry name" value="MdtK-like"/>
</dbReference>
<keyword evidence="6" id="KW-0050">Antiport</keyword>
<evidence type="ECO:0000256" key="10">
    <source>
        <dbReference type="ARBA" id="ARBA00023065"/>
    </source>
</evidence>
<name>B0P9T8_9FIRM</name>
<evidence type="ECO:0000256" key="13">
    <source>
        <dbReference type="SAM" id="Phobius"/>
    </source>
</evidence>
<reference evidence="14" key="1">
    <citation type="submission" date="2007-11" db="EMBL/GenBank/DDBJ databases">
        <authorList>
            <person name="Fulton L."/>
            <person name="Clifton S."/>
            <person name="Fulton B."/>
            <person name="Xu J."/>
            <person name="Minx P."/>
            <person name="Pepin K.H."/>
            <person name="Johnson M."/>
            <person name="Thiruvilangam P."/>
            <person name="Bhonagiri V."/>
            <person name="Nash W.E."/>
            <person name="Mardis E.R."/>
            <person name="Wilson R.K."/>
        </authorList>
    </citation>
    <scope>NUCLEOTIDE SEQUENCE [LARGE SCALE GENOMIC DNA]</scope>
    <source>
        <strain evidence="14">DSM 17241</strain>
    </source>
</reference>
<dbReference type="GO" id="GO:0005886">
    <property type="term" value="C:plasma membrane"/>
    <property type="evidence" value="ECO:0007669"/>
    <property type="project" value="UniProtKB-SubCell"/>
</dbReference>
<comment type="similarity">
    <text evidence="3">Belongs to the multi antimicrobial extrusion (MATE) (TC 2.A.66.1) family.</text>
</comment>
<feature type="transmembrane region" description="Helical" evidence="13">
    <location>
        <begin position="373"/>
        <end position="395"/>
    </location>
</feature>
<feature type="transmembrane region" description="Helical" evidence="13">
    <location>
        <begin position="34"/>
        <end position="58"/>
    </location>
</feature>
<dbReference type="Pfam" id="PF01554">
    <property type="entry name" value="MatE"/>
    <property type="match status" value="2"/>
</dbReference>
<evidence type="ECO:0000256" key="1">
    <source>
        <dbReference type="ARBA" id="ARBA00003408"/>
    </source>
</evidence>
<dbReference type="eggNOG" id="COG0534">
    <property type="taxonomic scope" value="Bacteria"/>
</dbReference>
<feature type="transmembrane region" description="Helical" evidence="13">
    <location>
        <begin position="154"/>
        <end position="172"/>
    </location>
</feature>
<evidence type="ECO:0000256" key="4">
    <source>
        <dbReference type="ARBA" id="ARBA00020268"/>
    </source>
</evidence>
<dbReference type="InterPro" id="IPR050222">
    <property type="entry name" value="MATE_MdtK"/>
</dbReference>
<evidence type="ECO:0000256" key="12">
    <source>
        <dbReference type="ARBA" id="ARBA00031636"/>
    </source>
</evidence>
<feature type="transmembrane region" description="Helical" evidence="13">
    <location>
        <begin position="336"/>
        <end position="361"/>
    </location>
</feature>
<dbReference type="NCBIfam" id="TIGR00797">
    <property type="entry name" value="matE"/>
    <property type="match status" value="1"/>
</dbReference>
<gene>
    <name evidence="14" type="ORF">ANACOL_01507</name>
</gene>
<evidence type="ECO:0000256" key="11">
    <source>
        <dbReference type="ARBA" id="ARBA00023136"/>
    </source>
</evidence>
<feature type="transmembrane region" description="Helical" evidence="13">
    <location>
        <begin position="407"/>
        <end position="427"/>
    </location>
</feature>
<feature type="transmembrane region" description="Helical" evidence="13">
    <location>
        <begin position="111"/>
        <end position="134"/>
    </location>
</feature>
<keyword evidence="10" id="KW-0406">Ion transport</keyword>
<accession>B0P9T8</accession>
<evidence type="ECO:0000256" key="7">
    <source>
        <dbReference type="ARBA" id="ARBA00022475"/>
    </source>
</evidence>
<keyword evidence="7" id="KW-1003">Cell membrane</keyword>
<dbReference type="HOGENOM" id="CLU_012893_5_3_9"/>
<keyword evidence="8 13" id="KW-0812">Transmembrane</keyword>
<feature type="transmembrane region" description="Helical" evidence="13">
    <location>
        <begin position="211"/>
        <end position="232"/>
    </location>
</feature>
<dbReference type="EMBL" id="ABGD02000012">
    <property type="protein sequence ID" value="EDS11616.1"/>
    <property type="molecule type" value="Genomic_DNA"/>
</dbReference>
<keyword evidence="5" id="KW-0813">Transport</keyword>
<protein>
    <recommendedName>
        <fullName evidence="4">Probable multidrug resistance protein NorM</fullName>
    </recommendedName>
    <alternativeName>
        <fullName evidence="12">Multidrug-efflux transporter</fullName>
    </alternativeName>
</protein>
<evidence type="ECO:0000256" key="5">
    <source>
        <dbReference type="ARBA" id="ARBA00022448"/>
    </source>
</evidence>
<comment type="caution">
    <text evidence="14">The sequence shown here is derived from an EMBL/GenBank/DDBJ whole genome shotgun (WGS) entry which is preliminary data.</text>
</comment>
<evidence type="ECO:0000256" key="2">
    <source>
        <dbReference type="ARBA" id="ARBA00004651"/>
    </source>
</evidence>
<keyword evidence="11 13" id="KW-0472">Membrane</keyword>
<dbReference type="InterPro" id="IPR002528">
    <property type="entry name" value="MATE_fam"/>
</dbReference>
<comment type="subcellular location">
    <subcellularLocation>
        <location evidence="2">Cell membrane</location>
        <topology evidence="2">Multi-pass membrane protein</topology>
    </subcellularLocation>
</comment>
<keyword evidence="15" id="KW-1185">Reference proteome</keyword>
<dbReference type="STRING" id="169435.ERS852551_01083"/>
<feature type="transmembrane region" description="Helical" evidence="13">
    <location>
        <begin position="306"/>
        <end position="324"/>
    </location>
</feature>
<evidence type="ECO:0000313" key="15">
    <source>
        <dbReference type="Proteomes" id="UP000003803"/>
    </source>
</evidence>
<evidence type="ECO:0000313" key="14">
    <source>
        <dbReference type="EMBL" id="EDS11616.1"/>
    </source>
</evidence>
<dbReference type="PANTHER" id="PTHR43298">
    <property type="entry name" value="MULTIDRUG RESISTANCE PROTEIN NORM-RELATED"/>
    <property type="match status" value="1"/>
</dbReference>
<dbReference type="GO" id="GO:0015297">
    <property type="term" value="F:antiporter activity"/>
    <property type="evidence" value="ECO:0007669"/>
    <property type="project" value="UniProtKB-KW"/>
</dbReference>
<feature type="transmembrane region" description="Helical" evidence="13">
    <location>
        <begin position="433"/>
        <end position="455"/>
    </location>
</feature>
<sequence length="468" mass="50678">MILQNFASSLKFIFKKSKMESLERGADMFKRSDLVRLIIPLIIEQILAATIGVADTFMVSSVGEAAMSGVSLVDTINILLLQVFAALATGGAIVVSQYLGKEDGENANIAAKQLVIVVTLLSLVLMAACLVWKVPLLDALFGSAEPEVMENARTYFAISAVSYPLIAIYNGCAALFRAQGNSKISMVAALIMNIVNISFNAAFIYGLKMGVAGAALGSLIARFTAAAFLFILTTHKQNRVHIENLRDLSPHPVMIRNILRIGVPNGVENGIFHVGKIMVQGLIATFGTVALAANAVGNSIMTMSQMPGAAISLAMVTVIGQCIGAREYKQAKHYMLALTGTAYMMNLALNLSIILLMRPIIGMFQVSAQTAALAWQLGLVCCIGNFTFWPASFALPNGLRAANDVKFTMIISIVSMWVFRVGFSYVLGLMFELGVLGVWCAMLVDWLFRAVVFFVRLMSGKWQNRQFI</sequence>
<feature type="transmembrane region" description="Helical" evidence="13">
    <location>
        <begin position="281"/>
        <end position="300"/>
    </location>
</feature>
<keyword evidence="9 13" id="KW-1133">Transmembrane helix</keyword>
<dbReference type="Proteomes" id="UP000003803">
    <property type="component" value="Unassembled WGS sequence"/>
</dbReference>
<evidence type="ECO:0000256" key="8">
    <source>
        <dbReference type="ARBA" id="ARBA00022692"/>
    </source>
</evidence>
<dbReference type="PIRSF" id="PIRSF006603">
    <property type="entry name" value="DinF"/>
    <property type="match status" value="1"/>
</dbReference>
<feature type="transmembrane region" description="Helical" evidence="13">
    <location>
        <begin position="78"/>
        <end position="99"/>
    </location>
</feature>
<dbReference type="AlphaFoldDB" id="B0P9T8"/>
<comment type="function">
    <text evidence="1">Multidrug efflux pump.</text>
</comment>
<evidence type="ECO:0000256" key="9">
    <source>
        <dbReference type="ARBA" id="ARBA00022989"/>
    </source>
</evidence>
<organism evidence="14 15">
    <name type="scientific">Anaerotruncus colihominis DSM 17241</name>
    <dbReference type="NCBI Taxonomy" id="445972"/>
    <lineage>
        <taxon>Bacteria</taxon>
        <taxon>Bacillati</taxon>
        <taxon>Bacillota</taxon>
        <taxon>Clostridia</taxon>
        <taxon>Eubacteriales</taxon>
        <taxon>Oscillospiraceae</taxon>
        <taxon>Anaerotruncus</taxon>
    </lineage>
</organism>